<reference evidence="4 5" key="1">
    <citation type="journal article" date="2023" name="Int. J. Syst. Evol. Microbiol.">
        <title>Ligilactobacillus ubinensis sp. nov., a novel species isolated from the wild ferment of a durian fruit (Durio zibethinus).</title>
        <authorList>
            <person name="Heng Y.C."/>
            <person name="Menon N."/>
            <person name="Chen B."/>
            <person name="Loo B.Z.L."/>
            <person name="Wong G.W.J."/>
            <person name="Lim A.C.H."/>
            <person name="Silvaraju S."/>
            <person name="Kittelmann S."/>
        </authorList>
    </citation>
    <scope>NUCLEOTIDE SEQUENCE [LARGE SCALE GENOMIC DNA]</scope>
    <source>
        <strain evidence="4 5">WILCCON 0076</strain>
    </source>
</reference>
<dbReference type="SUPFAM" id="SSF49764">
    <property type="entry name" value="HSP20-like chaperones"/>
    <property type="match status" value="1"/>
</dbReference>
<protein>
    <submittedName>
        <fullName evidence="4">Hsp20/alpha crystallin family protein</fullName>
    </submittedName>
</protein>
<name>A0A9X2FLC4_9LACO</name>
<evidence type="ECO:0000256" key="2">
    <source>
        <dbReference type="RuleBase" id="RU003616"/>
    </source>
</evidence>
<dbReference type="CDD" id="cd06471">
    <property type="entry name" value="ACD_LpsHSP_like"/>
    <property type="match status" value="1"/>
</dbReference>
<comment type="similarity">
    <text evidence="1 2">Belongs to the small heat shock protein (HSP20) family.</text>
</comment>
<dbReference type="InterPro" id="IPR031107">
    <property type="entry name" value="Small_HSP"/>
</dbReference>
<keyword evidence="5" id="KW-1185">Reference proteome</keyword>
<evidence type="ECO:0000259" key="3">
    <source>
        <dbReference type="PROSITE" id="PS01031"/>
    </source>
</evidence>
<dbReference type="PROSITE" id="PS01031">
    <property type="entry name" value="SHSP"/>
    <property type="match status" value="1"/>
</dbReference>
<dbReference type="RefSeq" id="WP_253361202.1">
    <property type="nucleotide sequence ID" value="NZ_JAIULA010000017.1"/>
</dbReference>
<dbReference type="EMBL" id="JAIULA010000017">
    <property type="protein sequence ID" value="MCP0887395.1"/>
    <property type="molecule type" value="Genomic_DNA"/>
</dbReference>
<accession>A0A9X2FLC4</accession>
<dbReference type="Proteomes" id="UP001139006">
    <property type="component" value="Unassembled WGS sequence"/>
</dbReference>
<dbReference type="Pfam" id="PF00011">
    <property type="entry name" value="HSP20"/>
    <property type="match status" value="1"/>
</dbReference>
<comment type="caution">
    <text evidence="4">The sequence shown here is derived from an EMBL/GenBank/DDBJ whole genome shotgun (WGS) entry which is preliminary data.</text>
</comment>
<dbReference type="Gene3D" id="2.60.40.790">
    <property type="match status" value="1"/>
</dbReference>
<proteinExistence type="inferred from homology"/>
<evidence type="ECO:0000256" key="1">
    <source>
        <dbReference type="PROSITE-ProRule" id="PRU00285"/>
    </source>
</evidence>
<evidence type="ECO:0000313" key="5">
    <source>
        <dbReference type="Proteomes" id="UP001139006"/>
    </source>
</evidence>
<feature type="domain" description="SHSP" evidence="3">
    <location>
        <begin position="30"/>
        <end position="143"/>
    </location>
</feature>
<evidence type="ECO:0000313" key="4">
    <source>
        <dbReference type="EMBL" id="MCP0887395.1"/>
    </source>
</evidence>
<dbReference type="InterPro" id="IPR002068">
    <property type="entry name" value="A-crystallin/Hsp20_dom"/>
</dbReference>
<gene>
    <name evidence="4" type="ORF">LB941_08610</name>
</gene>
<organism evidence="4 5">
    <name type="scientific">Ligilactobacillus ubinensis</name>
    <dbReference type="NCBI Taxonomy" id="2876789"/>
    <lineage>
        <taxon>Bacteria</taxon>
        <taxon>Bacillati</taxon>
        <taxon>Bacillota</taxon>
        <taxon>Bacilli</taxon>
        <taxon>Lactobacillales</taxon>
        <taxon>Lactobacillaceae</taxon>
        <taxon>Ligilactobacillus</taxon>
    </lineage>
</organism>
<dbReference type="AlphaFoldDB" id="A0A9X2FLC4"/>
<dbReference type="PANTHER" id="PTHR11527">
    <property type="entry name" value="HEAT-SHOCK PROTEIN 20 FAMILY MEMBER"/>
    <property type="match status" value="1"/>
</dbReference>
<sequence length="143" mass="16288">MANELNNRFNNLMRGSDEFFSNLGRSFFNGLDDFKQMKTDVTEKDTSYVVAVDLPGVDKKDIAIDFKDNELIISAKRDSFSDESDSEGNILSSERNYGEFSRQYSFPNVDETKINAKYENGVLIVTLPKTADEISNKHHIEID</sequence>
<dbReference type="InterPro" id="IPR008978">
    <property type="entry name" value="HSP20-like_chaperone"/>
</dbReference>